<sequence>MSDKKPPVWVDDEGESGGGEVTGQVEESWTHILEGLGVDTRAMSYAEIQAAIRNYSEQNSGSGKVYDMTGKEISSVPKKDKNATYRTYTVAEDHSGPVAPEDVVKNKLDKRSEKELKNTPATTPAKGPSTPKGPGI</sequence>
<name>A0ABY5DLS5_9GAMM</name>
<keyword evidence="3" id="KW-1185">Reference proteome</keyword>
<organism evidence="2 3">
    <name type="scientific">Candidatus Comchoanobacter bicostacola</name>
    <dbReference type="NCBI Taxonomy" id="2919598"/>
    <lineage>
        <taxon>Bacteria</taxon>
        <taxon>Pseudomonadati</taxon>
        <taxon>Pseudomonadota</taxon>
        <taxon>Gammaproteobacteria</taxon>
        <taxon>Candidatus Comchoanobacterales</taxon>
        <taxon>Candidatus Comchoanobacteraceae</taxon>
        <taxon>Candidatus Comchoanobacter</taxon>
    </lineage>
</organism>
<evidence type="ECO:0000313" key="3">
    <source>
        <dbReference type="Proteomes" id="UP001055955"/>
    </source>
</evidence>
<proteinExistence type="predicted"/>
<feature type="region of interest" description="Disordered" evidence="1">
    <location>
        <begin position="89"/>
        <end position="136"/>
    </location>
</feature>
<reference evidence="2 3" key="1">
    <citation type="journal article" date="2022" name="Nat. Microbiol.">
        <title>The microbiome of a bacterivorous marine choanoflagellate contains a resource-demanding obligate bacterial associate.</title>
        <authorList>
            <person name="Needham D.M."/>
            <person name="Poirier C."/>
            <person name="Bachy C."/>
            <person name="George E.E."/>
            <person name="Wilken S."/>
            <person name="Yung C.C.M."/>
            <person name="Limardo A.J."/>
            <person name="Morando M."/>
            <person name="Sudek L."/>
            <person name="Malmstrom R.R."/>
            <person name="Keeling P.J."/>
            <person name="Santoro A.E."/>
            <person name="Worden A.Z."/>
        </authorList>
    </citation>
    <scope>NUCLEOTIDE SEQUENCE [LARGE SCALE GENOMIC DNA]</scope>
    <source>
        <strain evidence="2 3">Comchoano-1</strain>
    </source>
</reference>
<dbReference type="RefSeq" id="WP_258568563.1">
    <property type="nucleotide sequence ID" value="NZ_CP092900.1"/>
</dbReference>
<gene>
    <name evidence="2" type="ORF">MMH89_01220</name>
</gene>
<feature type="compositionally biased region" description="Basic and acidic residues" evidence="1">
    <location>
        <begin position="102"/>
        <end position="117"/>
    </location>
</feature>
<protein>
    <submittedName>
        <fullName evidence="2">Uncharacterized protein</fullName>
    </submittedName>
</protein>
<dbReference type="EMBL" id="CP092900">
    <property type="protein sequence ID" value="UTC24774.1"/>
    <property type="molecule type" value="Genomic_DNA"/>
</dbReference>
<accession>A0ABY5DLS5</accession>
<evidence type="ECO:0000313" key="2">
    <source>
        <dbReference type="EMBL" id="UTC24774.1"/>
    </source>
</evidence>
<dbReference type="Proteomes" id="UP001055955">
    <property type="component" value="Chromosome"/>
</dbReference>
<evidence type="ECO:0000256" key="1">
    <source>
        <dbReference type="SAM" id="MobiDB-lite"/>
    </source>
</evidence>
<feature type="region of interest" description="Disordered" evidence="1">
    <location>
        <begin position="1"/>
        <end position="22"/>
    </location>
</feature>